<dbReference type="GO" id="GO:0004519">
    <property type="term" value="F:endonuclease activity"/>
    <property type="evidence" value="ECO:0007669"/>
    <property type="project" value="UniProtKB-KW"/>
</dbReference>
<keyword evidence="3" id="KW-1185">Reference proteome</keyword>
<dbReference type="CDD" id="cd06260">
    <property type="entry name" value="DUF820-like"/>
    <property type="match status" value="1"/>
</dbReference>
<dbReference type="Proteomes" id="UP001592531">
    <property type="component" value="Unassembled WGS sequence"/>
</dbReference>
<dbReference type="InterPro" id="IPR008538">
    <property type="entry name" value="Uma2"/>
</dbReference>
<sequence length="183" mass="20175">MTYAGDEEREIQRLWNELELPSGAWAELLDSQIVMQANPTHLHDVPGRVFVRTVPEPFEAFSERGIEIGPSDRPRPDVAIALAADIPEDVRDWPASIVLAVVETVSAGRGAAQRDYETKRDAYQRAGIPVYVIVDPRDGTWLVLQLTDGGYREHAKGAFGQPIPLPAPLGFPIPTVAFHPYPA</sequence>
<dbReference type="Gene3D" id="3.90.1570.10">
    <property type="entry name" value="tt1808, chain A"/>
    <property type="match status" value="1"/>
</dbReference>
<evidence type="ECO:0000313" key="2">
    <source>
        <dbReference type="EMBL" id="MFC1419559.1"/>
    </source>
</evidence>
<keyword evidence="2" id="KW-0378">Hydrolase</keyword>
<dbReference type="InterPro" id="IPR011335">
    <property type="entry name" value="Restrct_endonuc-II-like"/>
</dbReference>
<dbReference type="PANTHER" id="PTHR35400">
    <property type="entry name" value="SLR1083 PROTEIN"/>
    <property type="match status" value="1"/>
</dbReference>
<feature type="domain" description="Putative restriction endonuclease" evidence="1">
    <location>
        <begin position="21"/>
        <end position="169"/>
    </location>
</feature>
<keyword evidence="2" id="KW-0255">Endonuclease</keyword>
<dbReference type="InterPro" id="IPR012296">
    <property type="entry name" value="Nuclease_put_TT1808"/>
</dbReference>
<dbReference type="SUPFAM" id="SSF52980">
    <property type="entry name" value="Restriction endonuclease-like"/>
    <property type="match status" value="1"/>
</dbReference>
<reference evidence="2 3" key="1">
    <citation type="submission" date="2024-09" db="EMBL/GenBank/DDBJ databases">
        <authorList>
            <person name="Lee S.D."/>
        </authorList>
    </citation>
    <scope>NUCLEOTIDE SEQUENCE [LARGE SCALE GENOMIC DNA]</scope>
    <source>
        <strain evidence="2 3">N8-3</strain>
    </source>
</reference>
<dbReference type="Pfam" id="PF05685">
    <property type="entry name" value="Uma2"/>
    <property type="match status" value="1"/>
</dbReference>
<evidence type="ECO:0000313" key="3">
    <source>
        <dbReference type="Proteomes" id="UP001592531"/>
    </source>
</evidence>
<dbReference type="PANTHER" id="PTHR35400:SF3">
    <property type="entry name" value="SLL1072 PROTEIN"/>
    <property type="match status" value="1"/>
</dbReference>
<accession>A0ABV6W0M8</accession>
<proteinExistence type="predicted"/>
<dbReference type="EMBL" id="JBHFAB010000019">
    <property type="protein sequence ID" value="MFC1419559.1"/>
    <property type="molecule type" value="Genomic_DNA"/>
</dbReference>
<name>A0ABV6W0M8_9ACTN</name>
<keyword evidence="2" id="KW-0540">Nuclease</keyword>
<protein>
    <submittedName>
        <fullName evidence="2">Uma2 family endonuclease</fullName>
    </submittedName>
</protein>
<gene>
    <name evidence="2" type="ORF">ACEZDE_23415</name>
</gene>
<dbReference type="RefSeq" id="WP_380539064.1">
    <property type="nucleotide sequence ID" value="NZ_JBHFAB010000019.1"/>
</dbReference>
<evidence type="ECO:0000259" key="1">
    <source>
        <dbReference type="Pfam" id="PF05685"/>
    </source>
</evidence>
<organism evidence="2 3">
    <name type="scientific">Streptacidiphilus cavernicola</name>
    <dbReference type="NCBI Taxonomy" id="3342716"/>
    <lineage>
        <taxon>Bacteria</taxon>
        <taxon>Bacillati</taxon>
        <taxon>Actinomycetota</taxon>
        <taxon>Actinomycetes</taxon>
        <taxon>Kitasatosporales</taxon>
        <taxon>Streptomycetaceae</taxon>
        <taxon>Streptacidiphilus</taxon>
    </lineage>
</organism>
<comment type="caution">
    <text evidence="2">The sequence shown here is derived from an EMBL/GenBank/DDBJ whole genome shotgun (WGS) entry which is preliminary data.</text>
</comment>